<feature type="non-terminal residue" evidence="1">
    <location>
        <position position="157"/>
    </location>
</feature>
<reference evidence="1" key="1">
    <citation type="submission" date="2021-06" db="EMBL/GenBank/DDBJ databases">
        <authorList>
            <person name="Kallberg Y."/>
            <person name="Tangrot J."/>
            <person name="Rosling A."/>
        </authorList>
    </citation>
    <scope>NUCLEOTIDE SEQUENCE</scope>
    <source>
        <strain evidence="1">MA461A</strain>
    </source>
</reference>
<dbReference type="Proteomes" id="UP000789920">
    <property type="component" value="Unassembled WGS sequence"/>
</dbReference>
<evidence type="ECO:0000313" key="1">
    <source>
        <dbReference type="EMBL" id="CAG8851752.1"/>
    </source>
</evidence>
<name>A0ACA9SZU7_9GLOM</name>
<keyword evidence="2" id="KW-1185">Reference proteome</keyword>
<dbReference type="EMBL" id="CAJVQC010177901">
    <property type="protein sequence ID" value="CAG8851752.1"/>
    <property type="molecule type" value="Genomic_DNA"/>
</dbReference>
<sequence>ILEIKMTKGSDSSSSPVAAETKKEKVHRPVLPKPVQPVGLNGSSQTTNKTGLVNQRLPSMVSNLMTASAKPGLSQIKKMPVQQKKMSGSSGDNATKVRNICLEKFQSLFAKKYNELSEKGELQNTQEGPEQLAQRLARRIEESIYDNFAAKTDKDGL</sequence>
<evidence type="ECO:0000313" key="2">
    <source>
        <dbReference type="Proteomes" id="UP000789920"/>
    </source>
</evidence>
<protein>
    <submittedName>
        <fullName evidence="1">2473_t:CDS:1</fullName>
    </submittedName>
</protein>
<feature type="non-terminal residue" evidence="1">
    <location>
        <position position="1"/>
    </location>
</feature>
<proteinExistence type="predicted"/>
<organism evidence="1 2">
    <name type="scientific">Racocetra persica</name>
    <dbReference type="NCBI Taxonomy" id="160502"/>
    <lineage>
        <taxon>Eukaryota</taxon>
        <taxon>Fungi</taxon>
        <taxon>Fungi incertae sedis</taxon>
        <taxon>Mucoromycota</taxon>
        <taxon>Glomeromycotina</taxon>
        <taxon>Glomeromycetes</taxon>
        <taxon>Diversisporales</taxon>
        <taxon>Gigasporaceae</taxon>
        <taxon>Racocetra</taxon>
    </lineage>
</organism>
<comment type="caution">
    <text evidence="1">The sequence shown here is derived from an EMBL/GenBank/DDBJ whole genome shotgun (WGS) entry which is preliminary data.</text>
</comment>
<accession>A0ACA9SZU7</accession>
<gene>
    <name evidence="1" type="ORF">RPERSI_LOCUS36723</name>
</gene>